<evidence type="ECO:0000313" key="5">
    <source>
        <dbReference type="EMBL" id="AUX46847.1"/>
    </source>
</evidence>
<feature type="region of interest" description="Disordered" evidence="1">
    <location>
        <begin position="1"/>
        <end position="21"/>
    </location>
</feature>
<dbReference type="SMART" id="SM00387">
    <property type="entry name" value="HATPase_c"/>
    <property type="match status" value="1"/>
</dbReference>
<feature type="domain" description="PAC" evidence="4">
    <location>
        <begin position="243"/>
        <end position="295"/>
    </location>
</feature>
<dbReference type="SMART" id="SM00091">
    <property type="entry name" value="PAS"/>
    <property type="match status" value="2"/>
</dbReference>
<organism evidence="5 6">
    <name type="scientific">Sorangium cellulosum</name>
    <name type="common">Polyangium cellulosum</name>
    <dbReference type="NCBI Taxonomy" id="56"/>
    <lineage>
        <taxon>Bacteria</taxon>
        <taxon>Pseudomonadati</taxon>
        <taxon>Myxococcota</taxon>
        <taxon>Polyangia</taxon>
        <taxon>Polyangiales</taxon>
        <taxon>Polyangiaceae</taxon>
        <taxon>Sorangium</taxon>
    </lineage>
</organism>
<dbReference type="Gene3D" id="3.30.450.20">
    <property type="entry name" value="PAS domain"/>
    <property type="match status" value="2"/>
</dbReference>
<evidence type="ECO:0000259" key="4">
    <source>
        <dbReference type="PROSITE" id="PS50113"/>
    </source>
</evidence>
<dbReference type="InterPro" id="IPR011495">
    <property type="entry name" value="Sig_transdc_His_kin_sub2_dim/P"/>
</dbReference>
<feature type="compositionally biased region" description="Polar residues" evidence="1">
    <location>
        <begin position="1"/>
        <end position="16"/>
    </location>
</feature>
<dbReference type="SMART" id="SM00086">
    <property type="entry name" value="PAC"/>
    <property type="match status" value="1"/>
</dbReference>
<dbReference type="InterPro" id="IPR003594">
    <property type="entry name" value="HATPase_dom"/>
</dbReference>
<proteinExistence type="predicted"/>
<dbReference type="CDD" id="cd00130">
    <property type="entry name" value="PAS"/>
    <property type="match status" value="2"/>
</dbReference>
<dbReference type="InterPro" id="IPR000700">
    <property type="entry name" value="PAS-assoc_C"/>
</dbReference>
<dbReference type="Pfam" id="PF08447">
    <property type="entry name" value="PAS_3"/>
    <property type="match status" value="1"/>
</dbReference>
<feature type="domain" description="PAS" evidence="3">
    <location>
        <begin position="166"/>
        <end position="227"/>
    </location>
</feature>
<dbReference type="SUPFAM" id="SSF55785">
    <property type="entry name" value="PYP-like sensor domain (PAS domain)"/>
    <property type="match status" value="2"/>
</dbReference>
<dbReference type="PANTHER" id="PTHR43065:SF23">
    <property type="entry name" value="SENSOR HISTIDINE KINASE PDTAS"/>
    <property type="match status" value="1"/>
</dbReference>
<dbReference type="InterPro" id="IPR000014">
    <property type="entry name" value="PAS"/>
</dbReference>
<dbReference type="AlphaFoldDB" id="A0A2L0F5P8"/>
<dbReference type="InterPro" id="IPR035965">
    <property type="entry name" value="PAS-like_dom_sf"/>
</dbReference>
<dbReference type="InterPro" id="IPR001610">
    <property type="entry name" value="PAC"/>
</dbReference>
<protein>
    <recommendedName>
        <fullName evidence="7">Histidine kinase</fullName>
    </recommendedName>
</protein>
<dbReference type="Pfam" id="PF07568">
    <property type="entry name" value="HisKA_2"/>
    <property type="match status" value="1"/>
</dbReference>
<dbReference type="PROSITE" id="PS50109">
    <property type="entry name" value="HIS_KIN"/>
    <property type="match status" value="1"/>
</dbReference>
<dbReference type="Gene3D" id="3.30.565.10">
    <property type="entry name" value="Histidine kinase-like ATPase, C-terminal domain"/>
    <property type="match status" value="1"/>
</dbReference>
<sequence>MMGQQRQLNGSRSGAPSSWEEPRTLEEAMARLQLLAAAPIPIAAAFQPVRIAQERTAAGGDSGYGVIAVDDRGLICAFDQGAATMFRCSAQDMLGGSIQAVLEDPRRPGQPLCLRTGELQGRRPDHSVFSVRASVGELNLFGRSCTILSLLDTSGRRDSEAQLRETEARYRTLIEQIPAVTFSASLNGGVSKVYVSPQVEALLGFTQQEWIASPVLWFKQLHPDDRDLWNAEFARGCATGGPFRAECRFLSRDGTVVWVHGEARLVKDELGRPLFLQGIAFDITESKRAEELVRASLQEKEGLLKEIHHRVKNNLQVTSSLLELQSTRMSDDAARQMLRDSQDRIRSMALVHEMLYQSQDLARVDFGDYIPRLVRYLFRSYSVNQSCIACRTEVDAVSLGVDTAVPCGLIINELVSNSLKHAFPGNRKGELTVTMKRCAGSAYELTVADDGVGLPPGLEAETTDTLGLRIVRTLTQQIEGALEINTMPGRTEFRITFERGVEVG</sequence>
<dbReference type="SUPFAM" id="SSF55874">
    <property type="entry name" value="ATPase domain of HSP90 chaperone/DNA topoisomerase II/histidine kinase"/>
    <property type="match status" value="1"/>
</dbReference>
<dbReference type="InterPro" id="IPR013655">
    <property type="entry name" value="PAS_fold_3"/>
</dbReference>
<dbReference type="NCBIfam" id="TIGR00229">
    <property type="entry name" value="sensory_box"/>
    <property type="match status" value="1"/>
</dbReference>
<evidence type="ECO:0000256" key="1">
    <source>
        <dbReference type="SAM" id="MobiDB-lite"/>
    </source>
</evidence>
<dbReference type="InterPro" id="IPR005467">
    <property type="entry name" value="His_kinase_dom"/>
</dbReference>
<name>A0A2L0F5P8_SORCE</name>
<evidence type="ECO:0008006" key="7">
    <source>
        <dbReference type="Google" id="ProtNLM"/>
    </source>
</evidence>
<evidence type="ECO:0000313" key="6">
    <source>
        <dbReference type="Proteomes" id="UP000238348"/>
    </source>
</evidence>
<dbReference type="Proteomes" id="UP000238348">
    <property type="component" value="Chromosome"/>
</dbReference>
<dbReference type="Pfam" id="PF02518">
    <property type="entry name" value="HATPase_c"/>
    <property type="match status" value="1"/>
</dbReference>
<dbReference type="EMBL" id="CP012673">
    <property type="protein sequence ID" value="AUX46847.1"/>
    <property type="molecule type" value="Genomic_DNA"/>
</dbReference>
<dbReference type="PROSITE" id="PS50112">
    <property type="entry name" value="PAS"/>
    <property type="match status" value="1"/>
</dbReference>
<evidence type="ECO:0000259" key="2">
    <source>
        <dbReference type="PROSITE" id="PS50109"/>
    </source>
</evidence>
<evidence type="ECO:0000259" key="3">
    <source>
        <dbReference type="PROSITE" id="PS50112"/>
    </source>
</evidence>
<dbReference type="PROSITE" id="PS50113">
    <property type="entry name" value="PAC"/>
    <property type="match status" value="1"/>
</dbReference>
<gene>
    <name evidence="5" type="ORF">SOCE26_083560</name>
</gene>
<dbReference type="PANTHER" id="PTHR43065">
    <property type="entry name" value="SENSOR HISTIDINE KINASE"/>
    <property type="match status" value="1"/>
</dbReference>
<accession>A0A2L0F5P8</accession>
<feature type="domain" description="Histidine kinase" evidence="2">
    <location>
        <begin position="410"/>
        <end position="501"/>
    </location>
</feature>
<dbReference type="InterPro" id="IPR036890">
    <property type="entry name" value="HATPase_C_sf"/>
</dbReference>
<reference evidence="5 6" key="1">
    <citation type="submission" date="2015-09" db="EMBL/GenBank/DDBJ databases">
        <title>Sorangium comparison.</title>
        <authorList>
            <person name="Zaburannyi N."/>
            <person name="Bunk B."/>
            <person name="Overmann J."/>
            <person name="Mueller R."/>
        </authorList>
    </citation>
    <scope>NUCLEOTIDE SEQUENCE [LARGE SCALE GENOMIC DNA]</scope>
    <source>
        <strain evidence="5 6">So ce26</strain>
    </source>
</reference>